<sequence length="267" mass="31465">MKKVLIVLSFIISIQFLFAQNCKYAEYYPLISAATKDYNNKKYKEAENKLKLAFSKVDFPLGKDLNLALLIAQKNKNNEWSEKISIQLAKGGVPFRYFVKLKSFKWFDKFASDFKTYSDYYNQNFKPELREELVALIERDKKFNDKNHEWREKKIEMSLQELIDGSYEILLDFDKLTDKYGFPNERLIGYNYIRGRNSIETYNTSALLIHIYQRGVKVLENDLHTIICEGGLHPNYEEILNKTRGFGDSTGIEQEMEKRYAKFRGAK</sequence>
<evidence type="ECO:0000313" key="2">
    <source>
        <dbReference type="Proteomes" id="UP000249518"/>
    </source>
</evidence>
<proteinExistence type="predicted"/>
<dbReference type="OrthoDB" id="1433468at2"/>
<organism evidence="1 2">
    <name type="scientific">Flavobacterium lacus</name>
    <dbReference type="NCBI Taxonomy" id="1353778"/>
    <lineage>
        <taxon>Bacteria</taxon>
        <taxon>Pseudomonadati</taxon>
        <taxon>Bacteroidota</taxon>
        <taxon>Flavobacteriia</taxon>
        <taxon>Flavobacteriales</taxon>
        <taxon>Flavobacteriaceae</taxon>
        <taxon>Flavobacterium</taxon>
    </lineage>
</organism>
<keyword evidence="2" id="KW-1185">Reference proteome</keyword>
<protein>
    <submittedName>
        <fullName evidence="1">Uncharacterized protein</fullName>
    </submittedName>
</protein>
<comment type="caution">
    <text evidence="1">The sequence shown here is derived from an EMBL/GenBank/DDBJ whole genome shotgun (WGS) entry which is preliminary data.</text>
</comment>
<dbReference type="Proteomes" id="UP000249518">
    <property type="component" value="Unassembled WGS sequence"/>
</dbReference>
<name>A0A328WN45_9FLAO</name>
<accession>A0A328WN45</accession>
<reference evidence="1 2" key="1">
    <citation type="submission" date="2018-06" db="EMBL/GenBank/DDBJ databases">
        <title>Genomic Encyclopedia of Type Strains, Phase III (KMG-III): the genomes of soil and plant-associated and newly described type strains.</title>
        <authorList>
            <person name="Whitman W."/>
        </authorList>
    </citation>
    <scope>NUCLEOTIDE SEQUENCE [LARGE SCALE GENOMIC DNA]</scope>
    <source>
        <strain evidence="1 2">CGMCC 1.12504</strain>
    </source>
</reference>
<evidence type="ECO:0000313" key="1">
    <source>
        <dbReference type="EMBL" id="RAR46546.1"/>
    </source>
</evidence>
<dbReference type="AlphaFoldDB" id="A0A328WN45"/>
<dbReference type="RefSeq" id="WP_146740374.1">
    <property type="nucleotide sequence ID" value="NZ_QLSV01000017.1"/>
</dbReference>
<gene>
    <name evidence="1" type="ORF">B0I10_11742</name>
</gene>
<dbReference type="EMBL" id="QLSV01000017">
    <property type="protein sequence ID" value="RAR46546.1"/>
    <property type="molecule type" value="Genomic_DNA"/>
</dbReference>